<evidence type="ECO:0000313" key="3">
    <source>
        <dbReference type="Proteomes" id="UP001477278"/>
    </source>
</evidence>
<keyword evidence="3" id="KW-1185">Reference proteome</keyword>
<feature type="transmembrane region" description="Helical" evidence="1">
    <location>
        <begin position="7"/>
        <end position="29"/>
    </location>
</feature>
<name>A0ABV0FSM4_9GAMM</name>
<dbReference type="Proteomes" id="UP001477278">
    <property type="component" value="Unassembled WGS sequence"/>
</dbReference>
<accession>A0ABV0FSM4</accession>
<keyword evidence="1" id="KW-0472">Membrane</keyword>
<evidence type="ECO:0000256" key="1">
    <source>
        <dbReference type="SAM" id="Phobius"/>
    </source>
</evidence>
<evidence type="ECO:0000313" key="2">
    <source>
        <dbReference type="EMBL" id="MEO3682436.1"/>
    </source>
</evidence>
<dbReference type="EMBL" id="JBDPZN010000002">
    <property type="protein sequence ID" value="MEO3682436.1"/>
    <property type="molecule type" value="Genomic_DNA"/>
</dbReference>
<dbReference type="RefSeq" id="WP_347690068.1">
    <property type="nucleotide sequence ID" value="NZ_JBDPZN010000002.1"/>
</dbReference>
<sequence length="264" mass="30832">MSIDARTYIKIGIITFASAITFLVQTYVFPNSGEINISKFSEYSFQMNYWSEEIHEKFDFIKYSHSYKNLSLYTGQKTVSKKFFDDIDEYHYQVKGMLRVLKRHAGVAVKTMGDSEPLLNKAGGELGLEKLKLVHEHYKEFDRHLAIYDEKLKTIEDYMPKLRNAFTYQDKNLSADDKIELTVKQIELLKSLYSNEDLFLKHGSDPFVFVRDFARASDKVLMDYREINTAYNHAVSLEQDIKNSIILFLVLVAAFFTFRKESQP</sequence>
<keyword evidence="1" id="KW-1133">Transmembrane helix</keyword>
<keyword evidence="1" id="KW-0812">Transmembrane</keyword>
<proteinExistence type="predicted"/>
<protein>
    <submittedName>
        <fullName evidence="2">Uncharacterized protein</fullName>
    </submittedName>
</protein>
<reference evidence="2 3" key="1">
    <citation type="submission" date="2024-05" db="EMBL/GenBank/DDBJ databases">
        <title>Genome sequencing of Marine Estuary Bacteria, Shewanella vesiculosa and S. baltica, and Pseudomonas syringae.</title>
        <authorList>
            <person name="Gurung A."/>
            <person name="Maclea K.S."/>
        </authorList>
    </citation>
    <scope>NUCLEOTIDE SEQUENCE [LARGE SCALE GENOMIC DNA]</scope>
    <source>
        <strain evidence="2 3">1A</strain>
    </source>
</reference>
<gene>
    <name evidence="2" type="ORF">ABHN84_09050</name>
</gene>
<organism evidence="2 3">
    <name type="scientific">Shewanella vesiculosa</name>
    <dbReference type="NCBI Taxonomy" id="518738"/>
    <lineage>
        <taxon>Bacteria</taxon>
        <taxon>Pseudomonadati</taxon>
        <taxon>Pseudomonadota</taxon>
        <taxon>Gammaproteobacteria</taxon>
        <taxon>Alteromonadales</taxon>
        <taxon>Shewanellaceae</taxon>
        <taxon>Shewanella</taxon>
    </lineage>
</organism>
<comment type="caution">
    <text evidence="2">The sequence shown here is derived from an EMBL/GenBank/DDBJ whole genome shotgun (WGS) entry which is preliminary data.</text>
</comment>